<reference evidence="1 2" key="1">
    <citation type="submission" date="2020-08" db="EMBL/GenBank/DDBJ databases">
        <title>Genome sequence of Tessaracoccus defluvii JCM 17540T.</title>
        <authorList>
            <person name="Hyun D.-W."/>
            <person name="Bae J.-W."/>
        </authorList>
    </citation>
    <scope>NUCLEOTIDE SEQUENCE [LARGE SCALE GENOMIC DNA]</scope>
    <source>
        <strain evidence="1 2">JCM 17540</strain>
    </source>
</reference>
<dbReference type="RefSeq" id="WP_187721354.1">
    <property type="nucleotide sequence ID" value="NZ_BAABBL010000001.1"/>
</dbReference>
<gene>
    <name evidence="1" type="ORF">H9L22_01770</name>
</gene>
<evidence type="ECO:0000313" key="1">
    <source>
        <dbReference type="EMBL" id="QNP56241.1"/>
    </source>
</evidence>
<name>A0A7H0H6S5_9ACTN</name>
<evidence type="ECO:0000313" key="2">
    <source>
        <dbReference type="Proteomes" id="UP000516117"/>
    </source>
</evidence>
<dbReference type="Proteomes" id="UP000516117">
    <property type="component" value="Chromosome"/>
</dbReference>
<keyword evidence="2" id="KW-1185">Reference proteome</keyword>
<protein>
    <submittedName>
        <fullName evidence="1">Uncharacterized protein</fullName>
    </submittedName>
</protein>
<sequence length="302" mass="32587">MTAWPSVHLDVPLRDLPVRLKAAVAGTGIDGRRTLVYVQFARPRRGRIRMGLCDTATRTPMPPQIVVSVSADLTLREVLLAHVDVDAFAAAVLPGLRWPFVRLSLVTAALTPGSRKVQTNTQLQPMARDEHGRDLLPSQVHPRLPRPVAAEGSAVTAGDRVAAVRDAYARLRDDIGYRIENSALFDAAHPSTEAFEIALLTFDPGSPDAERAARVVETAFATARRSAEALGYDHLPSTARATARRARLAAATALAPGSEAERAAARQKVAQLLGSLALYYLPAVDADAPQLVVRRRQIEPGR</sequence>
<proteinExistence type="predicted"/>
<dbReference type="AlphaFoldDB" id="A0A7H0H6S5"/>
<organism evidence="1 2">
    <name type="scientific">Tessaracoccus defluvii</name>
    <dbReference type="NCBI Taxonomy" id="1285901"/>
    <lineage>
        <taxon>Bacteria</taxon>
        <taxon>Bacillati</taxon>
        <taxon>Actinomycetota</taxon>
        <taxon>Actinomycetes</taxon>
        <taxon>Propionibacteriales</taxon>
        <taxon>Propionibacteriaceae</taxon>
        <taxon>Tessaracoccus</taxon>
    </lineage>
</organism>
<dbReference type="EMBL" id="CP060789">
    <property type="protein sequence ID" value="QNP56241.1"/>
    <property type="molecule type" value="Genomic_DNA"/>
</dbReference>
<dbReference type="KEGG" id="tdf:H9L22_01770"/>
<accession>A0A7H0H6S5</accession>